<dbReference type="AlphaFoldDB" id="A0A835Y2T3"/>
<comment type="caution">
    <text evidence="2">The sequence shown here is derived from an EMBL/GenBank/DDBJ whole genome shotgun (WGS) entry which is preliminary data.</text>
</comment>
<dbReference type="PANTHER" id="PTHR43433">
    <property type="entry name" value="HYDROLASE, ALPHA/BETA FOLD FAMILY PROTEIN"/>
    <property type="match status" value="1"/>
</dbReference>
<dbReference type="OrthoDB" id="2498029at2759"/>
<gene>
    <name evidence="2" type="ORF">HYH03_010100</name>
</gene>
<proteinExistence type="predicted"/>
<protein>
    <recommendedName>
        <fullName evidence="1">Serine aminopeptidase S33 domain-containing protein</fullName>
    </recommendedName>
</protein>
<keyword evidence="3" id="KW-1185">Reference proteome</keyword>
<accession>A0A835Y2T3</accession>
<evidence type="ECO:0000313" key="2">
    <source>
        <dbReference type="EMBL" id="KAG2491525.1"/>
    </source>
</evidence>
<dbReference type="InterPro" id="IPR022742">
    <property type="entry name" value="Hydrolase_4"/>
</dbReference>
<dbReference type="Proteomes" id="UP000612055">
    <property type="component" value="Unassembled WGS sequence"/>
</dbReference>
<dbReference type="SUPFAM" id="SSF53474">
    <property type="entry name" value="alpha/beta-Hydrolases"/>
    <property type="match status" value="1"/>
</dbReference>
<dbReference type="InterPro" id="IPR029058">
    <property type="entry name" value="AB_hydrolase_fold"/>
</dbReference>
<feature type="domain" description="Serine aminopeptidase S33" evidence="1">
    <location>
        <begin position="36"/>
        <end position="130"/>
    </location>
</feature>
<dbReference type="EMBL" id="JAEHOE010000052">
    <property type="protein sequence ID" value="KAG2491525.1"/>
    <property type="molecule type" value="Genomic_DNA"/>
</dbReference>
<dbReference type="InterPro" id="IPR050471">
    <property type="entry name" value="AB_hydrolase"/>
</dbReference>
<organism evidence="2 3">
    <name type="scientific">Edaphochlamys debaryana</name>
    <dbReference type="NCBI Taxonomy" id="47281"/>
    <lineage>
        <taxon>Eukaryota</taxon>
        <taxon>Viridiplantae</taxon>
        <taxon>Chlorophyta</taxon>
        <taxon>core chlorophytes</taxon>
        <taxon>Chlorophyceae</taxon>
        <taxon>CS clade</taxon>
        <taxon>Chlamydomonadales</taxon>
        <taxon>Chlamydomonadales incertae sedis</taxon>
        <taxon>Edaphochlamys</taxon>
    </lineage>
</organism>
<dbReference type="Gene3D" id="3.40.50.1820">
    <property type="entry name" value="alpha/beta hydrolase"/>
    <property type="match status" value="1"/>
</dbReference>
<evidence type="ECO:0000259" key="1">
    <source>
        <dbReference type="Pfam" id="PF12146"/>
    </source>
</evidence>
<sequence>MAPSAALVMPKVGASGHVEVDSDTRIYYEVYGAAGARGPLVLVHGSACALPFCADLYTALVKAGFKVLTYDARGLGRSTCARRLLTSSAMAGDMLAVVDSVLGPESRFVAAGYSLGGMIIQEAMHRLAKEGRASRLLGAYLMATSAGHRFRPLPWRRERQAHRQTAPMMYRDDTDLENVFVKGPLSDYIFSTAWLDTFPGSPLIPPPALAPTPAPAASAAASASAVAEGAAPSAATAPTAPAAAAAASASSAAAAAPAPATSAAAGGRTRRAILNDRFRAHWREMSAWEIKYMDYVVAQVGGEGGDEGVCFDTQGEAGGRGAVDYVVAQVGGAGGEGGDEGVCFDTQGEAGGRGAVDYVVAQLTAYKGHFLGPRRAALIRRSGVRVRVCVAPSDAIFPRADQQALAASLGATAVEVVGGHCDATQLDGAEAVAADIAAAFGGAK</sequence>
<dbReference type="Pfam" id="PF12146">
    <property type="entry name" value="Hydrolase_4"/>
    <property type="match status" value="1"/>
</dbReference>
<reference evidence="2" key="1">
    <citation type="journal article" date="2020" name="bioRxiv">
        <title>Comparative genomics of Chlamydomonas.</title>
        <authorList>
            <person name="Craig R.J."/>
            <person name="Hasan A.R."/>
            <person name="Ness R.W."/>
            <person name="Keightley P.D."/>
        </authorList>
    </citation>
    <scope>NUCLEOTIDE SEQUENCE</scope>
    <source>
        <strain evidence="2">CCAP 11/70</strain>
    </source>
</reference>
<evidence type="ECO:0000313" key="3">
    <source>
        <dbReference type="Proteomes" id="UP000612055"/>
    </source>
</evidence>
<name>A0A835Y2T3_9CHLO</name>
<dbReference type="PANTHER" id="PTHR43433:SF5">
    <property type="entry name" value="AB HYDROLASE-1 DOMAIN-CONTAINING PROTEIN"/>
    <property type="match status" value="1"/>
</dbReference>